<dbReference type="GO" id="GO:0005739">
    <property type="term" value="C:mitochondrion"/>
    <property type="evidence" value="ECO:0007669"/>
    <property type="project" value="UniProtKB-ARBA"/>
</dbReference>
<dbReference type="GO" id="GO:0003723">
    <property type="term" value="F:RNA binding"/>
    <property type="evidence" value="ECO:0007669"/>
    <property type="project" value="UniProtKB-UniRule"/>
</dbReference>
<dbReference type="Gene3D" id="3.30.1370.10">
    <property type="entry name" value="K Homology domain, type 1"/>
    <property type="match status" value="2"/>
</dbReference>
<dbReference type="SUPFAM" id="SSF63748">
    <property type="entry name" value="Tudor/PWWP/MBT"/>
    <property type="match status" value="1"/>
</dbReference>
<dbReference type="SUPFAM" id="SSF54791">
    <property type="entry name" value="Eukaryotic type KH-domain (KH-domain type I)"/>
    <property type="match status" value="2"/>
</dbReference>
<dbReference type="Pfam" id="PF00013">
    <property type="entry name" value="KH_1"/>
    <property type="match status" value="2"/>
</dbReference>
<evidence type="ECO:0000313" key="4">
    <source>
        <dbReference type="EMBL" id="OCT69563.1"/>
    </source>
</evidence>
<gene>
    <name evidence="4" type="ORF">XELAEV_18040875mg</name>
</gene>
<dbReference type="Pfam" id="PF00567">
    <property type="entry name" value="TUDOR"/>
    <property type="match status" value="1"/>
</dbReference>
<protein>
    <recommendedName>
        <fullName evidence="3">Tudor domain-containing protein</fullName>
    </recommendedName>
</protein>
<dbReference type="AlphaFoldDB" id="A0A974CAK0"/>
<evidence type="ECO:0000259" key="3">
    <source>
        <dbReference type="PROSITE" id="PS50304"/>
    </source>
</evidence>
<dbReference type="PROSITE" id="PS50304">
    <property type="entry name" value="TUDOR"/>
    <property type="match status" value="1"/>
</dbReference>
<feature type="region of interest" description="Disordered" evidence="2">
    <location>
        <begin position="522"/>
        <end position="642"/>
    </location>
</feature>
<dbReference type="InterPro" id="IPR002999">
    <property type="entry name" value="Tudor"/>
</dbReference>
<dbReference type="SMART" id="SM00322">
    <property type="entry name" value="KH"/>
    <property type="match status" value="2"/>
</dbReference>
<dbReference type="CDD" id="cd20412">
    <property type="entry name" value="Tudor_TDRD2"/>
    <property type="match status" value="1"/>
</dbReference>
<dbReference type="PROSITE" id="PS50084">
    <property type="entry name" value="KH_TYPE_1"/>
    <property type="match status" value="2"/>
</dbReference>
<proteinExistence type="predicted"/>
<dbReference type="GO" id="GO:0043186">
    <property type="term" value="C:P granule"/>
    <property type="evidence" value="ECO:0007669"/>
    <property type="project" value="TreeGrafter"/>
</dbReference>
<dbReference type="InterPro" id="IPR036612">
    <property type="entry name" value="KH_dom_type_1_sf"/>
</dbReference>
<feature type="region of interest" description="Disordered" evidence="2">
    <location>
        <begin position="678"/>
        <end position="697"/>
    </location>
</feature>
<dbReference type="EMBL" id="CM004480">
    <property type="protein sequence ID" value="OCT69563.1"/>
    <property type="molecule type" value="Genomic_DNA"/>
</dbReference>
<sequence length="782" mass="86621">MSGWNSLSGREKMVLTVGVSAGAVALYVCYSKYRDRSWEKRGPQRDHISPSTSPAPRLCVLDGEIYELHMKVPSDSVKLLIGKEGNIRKRVRKQTDAHIQVKEIPGSTGEHEVTLIGTQKQVFHAQEMVNRALQESTILQVELMFPSRCMGRIIGQGGERIRAITRNTGAKIECEPRTNESKMSPTRRITVTGTKEQVEAATFHIQKVSEEEQSIQQRAAESSAFRCRRKDVIAVKKEAKQPVVQETNSYTQGSRVQEEKREGAALIGESLLRVNQPSKENVADTTYEVTRFEVPSPDYPFRADEYVDVYVSAVENPEHFWIQILGSRSTQLDKLTSEMTEHYQNKKGGMTEIQVGGIVAAPFRSDNFWYRAKVLGFLENGNVDLYFVDYGDNWETGQDNLFPLRHDFLSLPFQAIECGLSKISPNGATWTEEALVYFEDLTHCALWKPLMAKISSFPSPGVSCFQVLLFDSSTDPVTDIRQKLIVDGFAVESKESPQREDEEGSLVARLLDEVTSLSLEPETISFSSRLDDPQPSDGSIELMRADPEPKAAATLGHKPKVTSTPVCYPRAEEEQEGSLEESIAKITIGDSEGSLESGTTETASENGTTSYEGSSKCSKDSSIDLTGSFTSEEQSSSQLEDSSIYSPRGCFYYLTDEPTSSSIFYSSSCDAITISSESEEEAGLDKGPTNKKKTENGAGTRLSSLSLVNGILGTVSLSCTGDWFLWCRPQTKFPPETRLCLHWLVRNKSGSAGRSIKGNSACIGLYREGGLWEPVSFFCLLL</sequence>
<dbReference type="GO" id="GO:0034587">
    <property type="term" value="P:piRNA processing"/>
    <property type="evidence" value="ECO:0007669"/>
    <property type="project" value="TreeGrafter"/>
</dbReference>
<feature type="compositionally biased region" description="Polar residues" evidence="2">
    <location>
        <begin position="594"/>
        <end position="616"/>
    </location>
</feature>
<dbReference type="Gene3D" id="2.40.50.90">
    <property type="match status" value="1"/>
</dbReference>
<dbReference type="GO" id="GO:0007283">
    <property type="term" value="P:spermatogenesis"/>
    <property type="evidence" value="ECO:0007669"/>
    <property type="project" value="TreeGrafter"/>
</dbReference>
<keyword evidence="1" id="KW-0694">RNA-binding</keyword>
<dbReference type="InterPro" id="IPR004087">
    <property type="entry name" value="KH_dom"/>
</dbReference>
<dbReference type="Proteomes" id="UP000694892">
    <property type="component" value="Chromosome 8L"/>
</dbReference>
<feature type="compositionally biased region" description="Low complexity" evidence="2">
    <location>
        <begin position="628"/>
        <end position="642"/>
    </location>
</feature>
<evidence type="ECO:0000313" key="5">
    <source>
        <dbReference type="Proteomes" id="UP000694892"/>
    </source>
</evidence>
<evidence type="ECO:0000256" key="2">
    <source>
        <dbReference type="SAM" id="MobiDB-lite"/>
    </source>
</evidence>
<dbReference type="GO" id="GO:0030719">
    <property type="term" value="P:P granule organization"/>
    <property type="evidence" value="ECO:0007669"/>
    <property type="project" value="TreeGrafter"/>
</dbReference>
<dbReference type="PANTHER" id="PTHR22948">
    <property type="entry name" value="TUDOR DOMAIN CONTAINING PROTEIN"/>
    <property type="match status" value="1"/>
</dbReference>
<dbReference type="PANTHER" id="PTHR22948:SF18">
    <property type="entry name" value="TUDOR AND KH DOMAIN-CONTAINING PROTEIN"/>
    <property type="match status" value="1"/>
</dbReference>
<feature type="domain" description="Tudor" evidence="3">
    <location>
        <begin position="352"/>
        <end position="411"/>
    </location>
</feature>
<dbReference type="InterPro" id="IPR047380">
    <property type="entry name" value="TDRD2-like_tudor"/>
</dbReference>
<reference evidence="5" key="1">
    <citation type="journal article" date="2016" name="Nature">
        <title>Genome evolution in the allotetraploid frog Xenopus laevis.</title>
        <authorList>
            <person name="Session A.M."/>
            <person name="Uno Y."/>
            <person name="Kwon T."/>
            <person name="Chapman J.A."/>
            <person name="Toyoda A."/>
            <person name="Takahashi S."/>
            <person name="Fukui A."/>
            <person name="Hikosaka A."/>
            <person name="Suzuki A."/>
            <person name="Kondo M."/>
            <person name="van Heeringen S.J."/>
            <person name="Quigley I."/>
            <person name="Heinz S."/>
            <person name="Ogino H."/>
            <person name="Ochi H."/>
            <person name="Hellsten U."/>
            <person name="Lyons J.B."/>
            <person name="Simakov O."/>
            <person name="Putnam N."/>
            <person name="Stites J."/>
            <person name="Kuroki Y."/>
            <person name="Tanaka T."/>
            <person name="Michiue T."/>
            <person name="Watanabe M."/>
            <person name="Bogdanovic O."/>
            <person name="Lister R."/>
            <person name="Georgiou G."/>
            <person name="Paranjpe S.S."/>
            <person name="van Kruijsbergen I."/>
            <person name="Shu S."/>
            <person name="Carlson J."/>
            <person name="Kinoshita T."/>
            <person name="Ohta Y."/>
            <person name="Mawaribuchi S."/>
            <person name="Jenkins J."/>
            <person name="Grimwood J."/>
            <person name="Schmutz J."/>
            <person name="Mitros T."/>
            <person name="Mozaffari S.V."/>
            <person name="Suzuki Y."/>
            <person name="Haramoto Y."/>
            <person name="Yamamoto T.S."/>
            <person name="Takagi C."/>
            <person name="Heald R."/>
            <person name="Miller K."/>
            <person name="Haudenschild C."/>
            <person name="Kitzman J."/>
            <person name="Nakayama T."/>
            <person name="Izutsu Y."/>
            <person name="Robert J."/>
            <person name="Fortriede J."/>
            <person name="Burns K."/>
            <person name="Lotay V."/>
            <person name="Karimi K."/>
            <person name="Yasuoka Y."/>
            <person name="Dichmann D.S."/>
            <person name="Flajnik M.F."/>
            <person name="Houston D.W."/>
            <person name="Shendure J."/>
            <person name="DuPasquier L."/>
            <person name="Vize P.D."/>
            <person name="Zorn A.M."/>
            <person name="Ito M."/>
            <person name="Marcotte E.M."/>
            <person name="Wallingford J.B."/>
            <person name="Ito Y."/>
            <person name="Asashima M."/>
            <person name="Ueno N."/>
            <person name="Matsuda Y."/>
            <person name="Veenstra G.J."/>
            <person name="Fujiyama A."/>
            <person name="Harland R.M."/>
            <person name="Taira M."/>
            <person name="Rokhsar D.S."/>
        </authorList>
    </citation>
    <scope>NUCLEOTIDE SEQUENCE [LARGE SCALE GENOMIC DNA]</scope>
    <source>
        <strain evidence="5">J</strain>
    </source>
</reference>
<accession>A0A974CAK0</accession>
<dbReference type="InterPro" id="IPR035437">
    <property type="entry name" value="SNase_OB-fold_sf"/>
</dbReference>
<evidence type="ECO:0000256" key="1">
    <source>
        <dbReference type="PROSITE-ProRule" id="PRU00117"/>
    </source>
</evidence>
<name>A0A974CAK0_XENLA</name>
<dbReference type="CDD" id="cd00105">
    <property type="entry name" value="KH-I"/>
    <property type="match status" value="1"/>
</dbReference>
<dbReference type="InterPro" id="IPR004088">
    <property type="entry name" value="KH_dom_type_1"/>
</dbReference>
<organism evidence="4 5">
    <name type="scientific">Xenopus laevis</name>
    <name type="common">African clawed frog</name>
    <dbReference type="NCBI Taxonomy" id="8355"/>
    <lineage>
        <taxon>Eukaryota</taxon>
        <taxon>Metazoa</taxon>
        <taxon>Chordata</taxon>
        <taxon>Craniata</taxon>
        <taxon>Vertebrata</taxon>
        <taxon>Euteleostomi</taxon>
        <taxon>Amphibia</taxon>
        <taxon>Batrachia</taxon>
        <taxon>Anura</taxon>
        <taxon>Pipoidea</taxon>
        <taxon>Pipidae</taxon>
        <taxon>Xenopodinae</taxon>
        <taxon>Xenopus</taxon>
        <taxon>Xenopus</taxon>
    </lineage>
</organism>
<dbReference type="Gene3D" id="2.30.30.140">
    <property type="match status" value="1"/>
</dbReference>
<dbReference type="InterPro" id="IPR050621">
    <property type="entry name" value="Tudor_domain_containing"/>
</dbReference>
<dbReference type="SMART" id="SM00333">
    <property type="entry name" value="TUDOR"/>
    <property type="match status" value="1"/>
</dbReference>
<dbReference type="OMA" id="IECEPRT"/>